<dbReference type="Gene3D" id="1.25.40.630">
    <property type="match status" value="1"/>
</dbReference>
<dbReference type="Gene3D" id="1.10.20.70">
    <property type="entry name" value="Transcription termination and cleavage factor, C-terminal domain"/>
    <property type="match status" value="1"/>
</dbReference>
<dbReference type="InterPro" id="IPR000504">
    <property type="entry name" value="RRM_dom"/>
</dbReference>
<evidence type="ECO:0000256" key="2">
    <source>
        <dbReference type="ARBA" id="ARBA00023242"/>
    </source>
</evidence>
<accession>A0AA39YRC2</accession>
<gene>
    <name evidence="6" type="ORF">B0T16DRAFT_43193</name>
</gene>
<dbReference type="InterPro" id="IPR026896">
    <property type="entry name" value="CSTF_C"/>
</dbReference>
<feature type="compositionally biased region" description="Polar residues" evidence="4">
    <location>
        <begin position="98"/>
        <end position="127"/>
    </location>
</feature>
<name>A0AA39YRC2_9PEZI</name>
<organism evidence="6 7">
    <name type="scientific">Cercophora newfieldiana</name>
    <dbReference type="NCBI Taxonomy" id="92897"/>
    <lineage>
        <taxon>Eukaryota</taxon>
        <taxon>Fungi</taxon>
        <taxon>Dikarya</taxon>
        <taxon>Ascomycota</taxon>
        <taxon>Pezizomycotina</taxon>
        <taxon>Sordariomycetes</taxon>
        <taxon>Sordariomycetidae</taxon>
        <taxon>Sordariales</taxon>
        <taxon>Lasiosphaeriaceae</taxon>
        <taxon>Cercophora</taxon>
    </lineage>
</organism>
<reference evidence="6" key="1">
    <citation type="submission" date="2023-06" db="EMBL/GenBank/DDBJ databases">
        <title>Genome-scale phylogeny and comparative genomics of the fungal order Sordariales.</title>
        <authorList>
            <consortium name="Lawrence Berkeley National Laboratory"/>
            <person name="Hensen N."/>
            <person name="Bonometti L."/>
            <person name="Westerberg I."/>
            <person name="Brannstrom I.O."/>
            <person name="Guillou S."/>
            <person name="Cros-Aarteil S."/>
            <person name="Calhoun S."/>
            <person name="Haridas S."/>
            <person name="Kuo A."/>
            <person name="Mondo S."/>
            <person name="Pangilinan J."/>
            <person name="Riley R."/>
            <person name="Labutti K."/>
            <person name="Andreopoulos B."/>
            <person name="Lipzen A."/>
            <person name="Chen C."/>
            <person name="Yanf M."/>
            <person name="Daum C."/>
            <person name="Ng V."/>
            <person name="Clum A."/>
            <person name="Steindorff A."/>
            <person name="Ohm R."/>
            <person name="Martin F."/>
            <person name="Silar P."/>
            <person name="Natvig D."/>
            <person name="Lalanne C."/>
            <person name="Gautier V."/>
            <person name="Ament-Velasquez S.L."/>
            <person name="Kruys A."/>
            <person name="Hutchinson M.I."/>
            <person name="Powell A.J."/>
            <person name="Barry K."/>
            <person name="Miller A.N."/>
            <person name="Grigoriev I.V."/>
            <person name="Debuchy R."/>
            <person name="Gladieux P."/>
            <person name="Thoren M.H."/>
            <person name="Johannesson H."/>
        </authorList>
    </citation>
    <scope>NUCLEOTIDE SEQUENCE</scope>
    <source>
        <strain evidence="6">SMH2532-1</strain>
    </source>
</reference>
<evidence type="ECO:0000256" key="4">
    <source>
        <dbReference type="SAM" id="MobiDB-lite"/>
    </source>
</evidence>
<protein>
    <recommendedName>
        <fullName evidence="5">RRM domain-containing protein</fullName>
    </recommendedName>
</protein>
<dbReference type="GO" id="GO:0005847">
    <property type="term" value="C:mRNA cleavage and polyadenylation specificity factor complex"/>
    <property type="evidence" value="ECO:0007669"/>
    <property type="project" value="TreeGrafter"/>
</dbReference>
<dbReference type="PROSITE" id="PS50102">
    <property type="entry name" value="RRM"/>
    <property type="match status" value="1"/>
</dbReference>
<dbReference type="AlphaFoldDB" id="A0AA39YRC2"/>
<dbReference type="SMART" id="SM00360">
    <property type="entry name" value="RRM"/>
    <property type="match status" value="1"/>
</dbReference>
<dbReference type="InterPro" id="IPR025742">
    <property type="entry name" value="CSTF2_hinge"/>
</dbReference>
<proteinExistence type="predicted"/>
<dbReference type="Pfam" id="PF14327">
    <property type="entry name" value="CSTF2_hinge"/>
    <property type="match status" value="1"/>
</dbReference>
<dbReference type="InterPro" id="IPR035979">
    <property type="entry name" value="RBD_domain_sf"/>
</dbReference>
<evidence type="ECO:0000256" key="1">
    <source>
        <dbReference type="ARBA" id="ARBA00004123"/>
    </source>
</evidence>
<sequence>MSNRQQSRVVFVGNIPYGLTEEQITDIFSAAGRVINFRLVYDRETGRPKGFGFAEFPDYDSAASAVRNLDDYDIQGRKLRVDFSNETVGDEDGRDRNQINAGSSNAPSSYAQPANGSANQPTMSAPGSSLPPLPQGKDLPPGMTCTDSISRTLNTLPPAQLLDTLQQVQQFAMQDPARLTELFNQSPQLTYAIFQAMLLMGLVSPDAINSVLDNPSAPLSAPAPAPSGAAPYGYPSATGTPPVTLGGYAPPPVVPSPVPAPAPAPGGQDPEALMRAVMELPQETIDQLPEAERQQIMALRASFGMPQRH</sequence>
<dbReference type="InterPro" id="IPR038192">
    <property type="entry name" value="CSTF_C_sf"/>
</dbReference>
<keyword evidence="3" id="KW-0694">RNA-binding</keyword>
<dbReference type="GO" id="GO:0003729">
    <property type="term" value="F:mRNA binding"/>
    <property type="evidence" value="ECO:0007669"/>
    <property type="project" value="TreeGrafter"/>
</dbReference>
<dbReference type="SUPFAM" id="SSF54928">
    <property type="entry name" value="RNA-binding domain, RBD"/>
    <property type="match status" value="1"/>
</dbReference>
<dbReference type="Proteomes" id="UP001174936">
    <property type="component" value="Unassembled WGS sequence"/>
</dbReference>
<keyword evidence="7" id="KW-1185">Reference proteome</keyword>
<dbReference type="GO" id="GO:0031124">
    <property type="term" value="P:mRNA 3'-end processing"/>
    <property type="evidence" value="ECO:0007669"/>
    <property type="project" value="InterPro"/>
</dbReference>
<dbReference type="Pfam" id="PF14304">
    <property type="entry name" value="CSTF_C"/>
    <property type="match status" value="1"/>
</dbReference>
<dbReference type="Pfam" id="PF00076">
    <property type="entry name" value="RRM_1"/>
    <property type="match status" value="1"/>
</dbReference>
<evidence type="ECO:0000256" key="3">
    <source>
        <dbReference type="PROSITE-ProRule" id="PRU00176"/>
    </source>
</evidence>
<dbReference type="PANTHER" id="PTHR45735">
    <property type="entry name" value="CLEAVAGE STIMULATION FACTOR SUBUNIT 2"/>
    <property type="match status" value="1"/>
</dbReference>
<dbReference type="Gene3D" id="3.30.70.330">
    <property type="match status" value="1"/>
</dbReference>
<comment type="subcellular location">
    <subcellularLocation>
        <location evidence="1">Nucleus</location>
    </subcellularLocation>
</comment>
<evidence type="ECO:0000259" key="5">
    <source>
        <dbReference type="PROSITE" id="PS50102"/>
    </source>
</evidence>
<dbReference type="InterPro" id="IPR012677">
    <property type="entry name" value="Nucleotide-bd_a/b_plait_sf"/>
</dbReference>
<comment type="caution">
    <text evidence="6">The sequence shown here is derived from an EMBL/GenBank/DDBJ whole genome shotgun (WGS) entry which is preliminary data.</text>
</comment>
<evidence type="ECO:0000313" key="6">
    <source>
        <dbReference type="EMBL" id="KAK0656695.1"/>
    </source>
</evidence>
<feature type="domain" description="RRM" evidence="5">
    <location>
        <begin position="8"/>
        <end position="86"/>
    </location>
</feature>
<dbReference type="EMBL" id="JAULSV010000001">
    <property type="protein sequence ID" value="KAK0656695.1"/>
    <property type="molecule type" value="Genomic_DNA"/>
</dbReference>
<keyword evidence="2" id="KW-0539">Nucleus</keyword>
<feature type="region of interest" description="Disordered" evidence="4">
    <location>
        <begin position="85"/>
        <end position="140"/>
    </location>
</feature>
<dbReference type="PANTHER" id="PTHR45735:SF2">
    <property type="entry name" value="CLEAVAGE STIMULATION FACTOR SUBUNIT 2"/>
    <property type="match status" value="1"/>
</dbReference>
<dbReference type="CDD" id="cd12398">
    <property type="entry name" value="RRM_CSTF2_RNA15_like"/>
    <property type="match status" value="1"/>
</dbReference>
<evidence type="ECO:0000313" key="7">
    <source>
        <dbReference type="Proteomes" id="UP001174936"/>
    </source>
</evidence>